<dbReference type="CDD" id="cd20750">
    <property type="entry name" value="cyt_c_I"/>
    <property type="match status" value="1"/>
</dbReference>
<keyword evidence="1" id="KW-0732">Signal</keyword>
<dbReference type="RefSeq" id="WP_002718089.1">
    <property type="nucleotide sequence ID" value="NZ_UFSI01000001.1"/>
</dbReference>
<dbReference type="AlphaFoldDB" id="A0A380W432"/>
<name>A0A380W432_AFIFE</name>
<feature type="domain" description="Cytochrome P460" evidence="2">
    <location>
        <begin position="50"/>
        <end position="182"/>
    </location>
</feature>
<dbReference type="OrthoDB" id="511546at2"/>
<evidence type="ECO:0000256" key="1">
    <source>
        <dbReference type="SAM" id="SignalP"/>
    </source>
</evidence>
<evidence type="ECO:0000313" key="4">
    <source>
        <dbReference type="Proteomes" id="UP000254343"/>
    </source>
</evidence>
<reference evidence="3 4" key="1">
    <citation type="submission" date="2018-06" db="EMBL/GenBank/DDBJ databases">
        <authorList>
            <consortium name="Pathogen Informatics"/>
            <person name="Doyle S."/>
        </authorList>
    </citation>
    <scope>NUCLEOTIDE SEQUENCE [LARGE SCALE GENOMIC DNA]</scope>
    <source>
        <strain evidence="3 4">NCTC12722</strain>
    </source>
</reference>
<dbReference type="Gene3D" id="3.50.70.20">
    <property type="entry name" value="Cytochrome P460"/>
    <property type="match status" value="1"/>
</dbReference>
<dbReference type="InterPro" id="IPR032033">
    <property type="entry name" value="Cytochrome_P460"/>
</dbReference>
<proteinExistence type="predicted"/>
<gene>
    <name evidence="3" type="ORF">NCTC12722_00472</name>
</gene>
<accession>A0A380W432</accession>
<sequence length="191" mass="20679">MKILKSTMAALSASIIVMGVGYLVSLPAASQAASGKVQPVDAAGNMRIPDNYRTSYEYLGSWSVAGDEKGAKEMHTVYASPGAAEAYRATGKFPDGSILVKEVQSTATAVMTTGTVSHVDRLKGWFMMVKDSKNSHPDNKLWGNGWGWSWFDADNRVKTTSKDFRTDCLGCHIPAKGTDWIYVSGYPGLKK</sequence>
<dbReference type="EMBL" id="UIGB01000001">
    <property type="protein sequence ID" value="SUU83309.1"/>
    <property type="molecule type" value="Genomic_DNA"/>
</dbReference>
<dbReference type="Pfam" id="PF16694">
    <property type="entry name" value="Cytochrome_P460"/>
    <property type="match status" value="1"/>
</dbReference>
<feature type="signal peptide" evidence="1">
    <location>
        <begin position="1"/>
        <end position="32"/>
    </location>
</feature>
<dbReference type="InterPro" id="IPR038142">
    <property type="entry name" value="Cytochrome_P460_sp"/>
</dbReference>
<protein>
    <recommendedName>
        <fullName evidence="2">Cytochrome P460 domain-containing protein</fullName>
    </recommendedName>
</protein>
<organism evidence="3 4">
    <name type="scientific">Afipia felis</name>
    <name type="common">Cat scratch disease bacillus</name>
    <dbReference type="NCBI Taxonomy" id="1035"/>
    <lineage>
        <taxon>Bacteria</taxon>
        <taxon>Pseudomonadati</taxon>
        <taxon>Pseudomonadota</taxon>
        <taxon>Alphaproteobacteria</taxon>
        <taxon>Hyphomicrobiales</taxon>
        <taxon>Nitrobacteraceae</taxon>
        <taxon>Afipia</taxon>
    </lineage>
</organism>
<evidence type="ECO:0000259" key="2">
    <source>
        <dbReference type="Pfam" id="PF16694"/>
    </source>
</evidence>
<dbReference type="Proteomes" id="UP000254343">
    <property type="component" value="Unassembled WGS sequence"/>
</dbReference>
<feature type="chain" id="PRO_5016739457" description="Cytochrome P460 domain-containing protein" evidence="1">
    <location>
        <begin position="33"/>
        <end position="191"/>
    </location>
</feature>
<evidence type="ECO:0000313" key="3">
    <source>
        <dbReference type="EMBL" id="SUU83309.1"/>
    </source>
</evidence>